<reference evidence="2 3" key="1">
    <citation type="submission" date="2023-04" db="EMBL/GenBank/DDBJ databases">
        <title>Jannaschia ovalis sp. nov., a marine bacterium isolated from sea tidal flat.</title>
        <authorList>
            <person name="Kwon D.Y."/>
            <person name="Kim J.-J."/>
        </authorList>
    </citation>
    <scope>NUCLEOTIDE SEQUENCE [LARGE SCALE GENOMIC DNA]</scope>
    <source>
        <strain evidence="2 3">GRR-S6-38</strain>
    </source>
</reference>
<dbReference type="EMBL" id="CP122537">
    <property type="protein sequence ID" value="WGH80335.1"/>
    <property type="molecule type" value="Genomic_DNA"/>
</dbReference>
<keyword evidence="3" id="KW-1185">Reference proteome</keyword>
<evidence type="ECO:0000259" key="1">
    <source>
        <dbReference type="Pfam" id="PF14534"/>
    </source>
</evidence>
<accession>A0ABY8LGA8</accession>
<dbReference type="Gene3D" id="3.10.450.50">
    <property type="match status" value="1"/>
</dbReference>
<gene>
    <name evidence="2" type="ORF">P8627_06355</name>
</gene>
<feature type="domain" description="DUF4440" evidence="1">
    <location>
        <begin position="20"/>
        <end position="120"/>
    </location>
</feature>
<dbReference type="InterPro" id="IPR032710">
    <property type="entry name" value="NTF2-like_dom_sf"/>
</dbReference>
<dbReference type="InterPro" id="IPR027843">
    <property type="entry name" value="DUF4440"/>
</dbReference>
<name>A0ABY8LGA8_9RHOB</name>
<organism evidence="2 3">
    <name type="scientific">Jannaschia ovalis</name>
    <dbReference type="NCBI Taxonomy" id="3038773"/>
    <lineage>
        <taxon>Bacteria</taxon>
        <taxon>Pseudomonadati</taxon>
        <taxon>Pseudomonadota</taxon>
        <taxon>Alphaproteobacteria</taxon>
        <taxon>Rhodobacterales</taxon>
        <taxon>Roseobacteraceae</taxon>
        <taxon>Jannaschia</taxon>
    </lineage>
</organism>
<dbReference type="Proteomes" id="UP001243420">
    <property type="component" value="Chromosome"/>
</dbReference>
<dbReference type="Pfam" id="PF14534">
    <property type="entry name" value="DUF4440"/>
    <property type="match status" value="1"/>
</dbReference>
<dbReference type="SUPFAM" id="SSF54427">
    <property type="entry name" value="NTF2-like"/>
    <property type="match status" value="1"/>
</dbReference>
<evidence type="ECO:0000313" key="3">
    <source>
        <dbReference type="Proteomes" id="UP001243420"/>
    </source>
</evidence>
<proteinExistence type="predicted"/>
<protein>
    <submittedName>
        <fullName evidence="2">Nuclear transport factor 2 family protein</fullName>
    </submittedName>
</protein>
<sequence length="132" mass="14237">MEGPPDARPDDPPDLLGTLLSRETAVWEALACGDAAADRAALASGFLGIYPDGFAGRDDHVGQLARGPTVAEFHLDRARITPLGPDRAALSYHARFRRVGAEVEEAMWVTSVWQRDGDGWINLLSQDTPARG</sequence>
<evidence type="ECO:0000313" key="2">
    <source>
        <dbReference type="EMBL" id="WGH80335.1"/>
    </source>
</evidence>